<dbReference type="AlphaFoldDB" id="A0A6C0C2S5"/>
<reference evidence="1" key="1">
    <citation type="journal article" date="2020" name="Nature">
        <title>Giant virus diversity and host interactions through global metagenomics.</title>
        <authorList>
            <person name="Schulz F."/>
            <person name="Roux S."/>
            <person name="Paez-Espino D."/>
            <person name="Jungbluth S."/>
            <person name="Walsh D.A."/>
            <person name="Denef V.J."/>
            <person name="McMahon K.D."/>
            <person name="Konstantinidis K.T."/>
            <person name="Eloe-Fadrosh E.A."/>
            <person name="Kyrpides N.C."/>
            <person name="Woyke T."/>
        </authorList>
    </citation>
    <scope>NUCLEOTIDE SEQUENCE</scope>
    <source>
        <strain evidence="1">GVMAG-M-3300020182-84</strain>
    </source>
</reference>
<evidence type="ECO:0000313" key="1">
    <source>
        <dbReference type="EMBL" id="QHS98069.1"/>
    </source>
</evidence>
<organism evidence="1">
    <name type="scientific">viral metagenome</name>
    <dbReference type="NCBI Taxonomy" id="1070528"/>
    <lineage>
        <taxon>unclassified sequences</taxon>
        <taxon>metagenomes</taxon>
        <taxon>organismal metagenomes</taxon>
    </lineage>
</organism>
<protein>
    <submittedName>
        <fullName evidence="1">Uncharacterized protein</fullName>
    </submittedName>
</protein>
<sequence>MIYLCKILNNNTLLLLTNMGRFYTGDIEGKFWFGIQSSSDISELVTYKEHKPIYIWKSCGCYVDDDLPEDDKYCNACFLSKNEHIDTVEEEGDYVDGLLYIEEQSIHYSLDKERHYQELVDNMSKMKEIIDEGIMEEYESIKQTDDILNAFSGVFNHIFDYMNKNIVFEDNIEKHKVCSLVARYTLGYQIEYCLRTTESCNIQCET</sequence>
<dbReference type="EMBL" id="MN739312">
    <property type="protein sequence ID" value="QHS98069.1"/>
    <property type="molecule type" value="Genomic_DNA"/>
</dbReference>
<proteinExistence type="predicted"/>
<accession>A0A6C0C2S5</accession>
<name>A0A6C0C2S5_9ZZZZ</name>